<keyword evidence="4 10" id="KW-1003">Cell membrane</keyword>
<evidence type="ECO:0000256" key="10">
    <source>
        <dbReference type="RuleBase" id="RU363054"/>
    </source>
</evidence>
<dbReference type="InterPro" id="IPR051124">
    <property type="entry name" value="Phosphate_Transport_Permease"/>
</dbReference>
<dbReference type="STRING" id="909663.GCA_000512235_00664"/>
<sequence length="294" mass="31380">MDKSERRFNGVLLLAAVFVVVLLLAVLATLLVASVPAIKAFGLTFFWGTTWDAAAERFGALPFLLGTLVTSFMAILICIPFSIAISLFLGEYFKEGAFSTFLRSSIEVLAGIPSVIYGLWGLFFLMPIMRAIEMRLGVTPHGVGLLTSALILTIMIIPFSASIGREVITLVPADLKEAAFSLGATRFEVIKNVIIPYARSGIIAGILLSLGRAIGETMAVTMLIGNSNFIPTGIFDPSNTMASVIANEFAEATGITAASLIYVALVLFLVTTVVNIVGMYVIKKVALEASKEVT</sequence>
<feature type="transmembrane region" description="Helical" evidence="9">
    <location>
        <begin position="260"/>
        <end position="282"/>
    </location>
</feature>
<keyword evidence="7 9" id="KW-1133">Transmembrane helix</keyword>
<evidence type="ECO:0000256" key="6">
    <source>
        <dbReference type="ARBA" id="ARBA00022692"/>
    </source>
</evidence>
<feature type="transmembrane region" description="Helical" evidence="9">
    <location>
        <begin position="58"/>
        <end position="88"/>
    </location>
</feature>
<dbReference type="Pfam" id="PF00528">
    <property type="entry name" value="BPD_transp_1"/>
    <property type="match status" value="1"/>
</dbReference>
<comment type="similarity">
    <text evidence="2 10">Belongs to the binding-protein-dependent transport system permease family. CysTW subfamily.</text>
</comment>
<dbReference type="Gene3D" id="1.10.3720.10">
    <property type="entry name" value="MetI-like"/>
    <property type="match status" value="1"/>
</dbReference>
<dbReference type="PANTHER" id="PTHR30425">
    <property type="entry name" value="PHOSPHATE TRANSPORT SYSTEM PERMEASE PROTEIN PST"/>
    <property type="match status" value="1"/>
</dbReference>
<evidence type="ECO:0000256" key="9">
    <source>
        <dbReference type="RuleBase" id="RU363032"/>
    </source>
</evidence>
<dbReference type="SUPFAM" id="SSF161098">
    <property type="entry name" value="MetI-like"/>
    <property type="match status" value="1"/>
</dbReference>
<comment type="function">
    <text evidence="10">Part of the binding-protein-dependent transport system for phosphate; probably responsible for the translocation of the substrate across the membrane.</text>
</comment>
<dbReference type="GO" id="GO:0005315">
    <property type="term" value="F:phosphate transmembrane transporter activity"/>
    <property type="evidence" value="ECO:0007669"/>
    <property type="project" value="InterPro"/>
</dbReference>
<proteinExistence type="inferred from homology"/>
<evidence type="ECO:0000313" key="11">
    <source>
        <dbReference type="EMBL" id="NLW34821.1"/>
    </source>
</evidence>
<dbReference type="InterPro" id="IPR035906">
    <property type="entry name" value="MetI-like_sf"/>
</dbReference>
<evidence type="ECO:0000256" key="2">
    <source>
        <dbReference type="ARBA" id="ARBA00007069"/>
    </source>
</evidence>
<evidence type="ECO:0000256" key="4">
    <source>
        <dbReference type="ARBA" id="ARBA00022475"/>
    </source>
</evidence>
<accession>A0A351TZL1</accession>
<evidence type="ECO:0000313" key="12">
    <source>
        <dbReference type="Proteomes" id="UP000777265"/>
    </source>
</evidence>
<keyword evidence="6 9" id="KW-0812">Transmembrane</keyword>
<dbReference type="GO" id="GO:0006817">
    <property type="term" value="P:phosphate ion transport"/>
    <property type="evidence" value="ECO:0007669"/>
    <property type="project" value="UniProtKB-KW"/>
</dbReference>
<evidence type="ECO:0000256" key="3">
    <source>
        <dbReference type="ARBA" id="ARBA00022448"/>
    </source>
</evidence>
<dbReference type="Proteomes" id="UP000777265">
    <property type="component" value="Unassembled WGS sequence"/>
</dbReference>
<evidence type="ECO:0000256" key="8">
    <source>
        <dbReference type="ARBA" id="ARBA00023136"/>
    </source>
</evidence>
<protein>
    <recommendedName>
        <fullName evidence="10">Phosphate transport system permease protein</fullName>
    </recommendedName>
</protein>
<feature type="transmembrane region" description="Helical" evidence="9">
    <location>
        <begin position="108"/>
        <end position="129"/>
    </location>
</feature>
<dbReference type="PROSITE" id="PS50928">
    <property type="entry name" value="ABC_TM1"/>
    <property type="match status" value="1"/>
</dbReference>
<comment type="subcellular location">
    <subcellularLocation>
        <location evidence="1 9">Cell membrane</location>
        <topology evidence="1 9">Multi-pass membrane protein</topology>
    </subcellularLocation>
</comment>
<gene>
    <name evidence="11" type="primary">pstC</name>
    <name evidence="11" type="ORF">GXY80_04980</name>
</gene>
<reference evidence="11" key="1">
    <citation type="journal article" date="2020" name="Biotechnol. Biofuels">
        <title>New insights from the biogas microbiome by comprehensive genome-resolved metagenomics of nearly 1600 species originating from multiple anaerobic digesters.</title>
        <authorList>
            <person name="Campanaro S."/>
            <person name="Treu L."/>
            <person name="Rodriguez-R L.M."/>
            <person name="Kovalovszki A."/>
            <person name="Ziels R.M."/>
            <person name="Maus I."/>
            <person name="Zhu X."/>
            <person name="Kougias P.G."/>
            <person name="Basile A."/>
            <person name="Luo G."/>
            <person name="Schluter A."/>
            <person name="Konstantinidis K.T."/>
            <person name="Angelidaki I."/>
        </authorList>
    </citation>
    <scope>NUCLEOTIDE SEQUENCE</scope>
    <source>
        <strain evidence="11">AS06rmzACSIP_7</strain>
    </source>
</reference>
<evidence type="ECO:0000256" key="5">
    <source>
        <dbReference type="ARBA" id="ARBA00022592"/>
    </source>
</evidence>
<feature type="transmembrane region" description="Helical" evidence="9">
    <location>
        <begin position="12"/>
        <end position="38"/>
    </location>
</feature>
<feature type="transmembrane region" description="Helical" evidence="9">
    <location>
        <begin position="141"/>
        <end position="161"/>
    </location>
</feature>
<dbReference type="EMBL" id="JAAYEE010000083">
    <property type="protein sequence ID" value="NLW34821.1"/>
    <property type="molecule type" value="Genomic_DNA"/>
</dbReference>
<dbReference type="CDD" id="cd06261">
    <property type="entry name" value="TM_PBP2"/>
    <property type="match status" value="1"/>
</dbReference>
<evidence type="ECO:0000256" key="1">
    <source>
        <dbReference type="ARBA" id="ARBA00004651"/>
    </source>
</evidence>
<feature type="transmembrane region" description="Helical" evidence="9">
    <location>
        <begin position="201"/>
        <end position="224"/>
    </location>
</feature>
<evidence type="ECO:0000256" key="7">
    <source>
        <dbReference type="ARBA" id="ARBA00022989"/>
    </source>
</evidence>
<keyword evidence="8 9" id="KW-0472">Membrane</keyword>
<dbReference type="InterPro" id="IPR011864">
    <property type="entry name" value="Phosphate_PstC"/>
</dbReference>
<reference evidence="11" key="2">
    <citation type="submission" date="2020-01" db="EMBL/GenBank/DDBJ databases">
        <authorList>
            <person name="Campanaro S."/>
        </authorList>
    </citation>
    <scope>NUCLEOTIDE SEQUENCE</scope>
    <source>
        <strain evidence="11">AS06rmzACSIP_7</strain>
    </source>
</reference>
<keyword evidence="5 10" id="KW-0592">Phosphate transport</keyword>
<comment type="caution">
    <text evidence="11">The sequence shown here is derived from an EMBL/GenBank/DDBJ whole genome shotgun (WGS) entry which is preliminary data.</text>
</comment>
<dbReference type="AlphaFoldDB" id="A0A351TZL1"/>
<dbReference type="GO" id="GO:0005886">
    <property type="term" value="C:plasma membrane"/>
    <property type="evidence" value="ECO:0007669"/>
    <property type="project" value="UniProtKB-SubCell"/>
</dbReference>
<dbReference type="NCBIfam" id="TIGR02138">
    <property type="entry name" value="phosphate_pstC"/>
    <property type="match status" value="1"/>
</dbReference>
<name>A0A351TZL1_9BACT</name>
<keyword evidence="3 9" id="KW-0813">Transport</keyword>
<dbReference type="InterPro" id="IPR000515">
    <property type="entry name" value="MetI-like"/>
</dbReference>
<organism evidence="11 12">
    <name type="scientific">Syntrophorhabdus aromaticivorans</name>
    <dbReference type="NCBI Taxonomy" id="328301"/>
    <lineage>
        <taxon>Bacteria</taxon>
        <taxon>Pseudomonadati</taxon>
        <taxon>Thermodesulfobacteriota</taxon>
        <taxon>Syntrophorhabdia</taxon>
        <taxon>Syntrophorhabdales</taxon>
        <taxon>Syntrophorhabdaceae</taxon>
        <taxon>Syntrophorhabdus</taxon>
    </lineage>
</organism>
<dbReference type="PANTHER" id="PTHR30425:SF1">
    <property type="entry name" value="PHOSPHATE TRANSPORT SYSTEM PERMEASE PROTEIN PSTC"/>
    <property type="match status" value="1"/>
</dbReference>